<accession>A0A8H7MA70</accession>
<organism evidence="2 3">
    <name type="scientific">Lasiodiplodia theobromae</name>
    <dbReference type="NCBI Taxonomy" id="45133"/>
    <lineage>
        <taxon>Eukaryota</taxon>
        <taxon>Fungi</taxon>
        <taxon>Dikarya</taxon>
        <taxon>Ascomycota</taxon>
        <taxon>Pezizomycotina</taxon>
        <taxon>Dothideomycetes</taxon>
        <taxon>Dothideomycetes incertae sedis</taxon>
        <taxon>Botryosphaeriales</taxon>
        <taxon>Botryosphaeriaceae</taxon>
        <taxon>Lasiodiplodia</taxon>
    </lineage>
</organism>
<feature type="chain" id="PRO_5034626653" description="AA1-like domain-containing protein" evidence="1">
    <location>
        <begin position="19"/>
        <end position="141"/>
    </location>
</feature>
<sequence>MHTTSFLTFFGLAVGTFAAPAPQIPADQAPDNILPMEVYNLWWTTKNAIHFFVMDRNTNTTATCEAADVQAQQRYDCDTNARFFFNDDNSVLDIEWTWGKDITGSGTVETPLEIWTCVNATAQFEAGCLAGPLDVPFKIVS</sequence>
<keyword evidence="1" id="KW-0732">Signal</keyword>
<feature type="signal peptide" evidence="1">
    <location>
        <begin position="1"/>
        <end position="18"/>
    </location>
</feature>
<reference evidence="2" key="2">
    <citation type="journal article" date="2018" name="DNA Res.">
        <title>Comparative genome and transcriptome analyses reveal adaptations to opportunistic infections in woody plant degrading pathogens of Botryosphaeriaceae.</title>
        <authorList>
            <person name="Yan J.Y."/>
            <person name="Zhao W.S."/>
            <person name="Chen Z."/>
            <person name="Xing Q.K."/>
            <person name="Zhang W."/>
            <person name="Chethana K.W.T."/>
            <person name="Xue M.F."/>
            <person name="Xu J.P."/>
            <person name="Phillips A.J.L."/>
            <person name="Wang Y."/>
            <person name="Liu J.H."/>
            <person name="Liu M."/>
            <person name="Zhou Y."/>
            <person name="Jayawardena R.S."/>
            <person name="Manawasinghe I.S."/>
            <person name="Huang J.B."/>
            <person name="Qiao G.H."/>
            <person name="Fu C.Y."/>
            <person name="Guo F.F."/>
            <person name="Dissanayake A.J."/>
            <person name="Peng Y.L."/>
            <person name="Hyde K.D."/>
            <person name="Li X.H."/>
        </authorList>
    </citation>
    <scope>NUCLEOTIDE SEQUENCE</scope>
    <source>
        <strain evidence="2">CSS-01s</strain>
    </source>
</reference>
<evidence type="ECO:0000256" key="1">
    <source>
        <dbReference type="SAM" id="SignalP"/>
    </source>
</evidence>
<evidence type="ECO:0000313" key="2">
    <source>
        <dbReference type="EMBL" id="KAF9629169.1"/>
    </source>
</evidence>
<dbReference type="AlphaFoldDB" id="A0A8H7MA70"/>
<reference evidence="2" key="1">
    <citation type="submission" date="2016-08" db="EMBL/GenBank/DDBJ databases">
        <authorList>
            <person name="Yan J."/>
        </authorList>
    </citation>
    <scope>NUCLEOTIDE SEQUENCE</scope>
    <source>
        <strain evidence="2">CSS-01s</strain>
    </source>
</reference>
<protein>
    <recommendedName>
        <fullName evidence="4">AA1-like domain-containing protein</fullName>
    </recommendedName>
</protein>
<evidence type="ECO:0008006" key="4">
    <source>
        <dbReference type="Google" id="ProtNLM"/>
    </source>
</evidence>
<dbReference type="Proteomes" id="UP000627934">
    <property type="component" value="Unassembled WGS sequence"/>
</dbReference>
<comment type="caution">
    <text evidence="2">The sequence shown here is derived from an EMBL/GenBank/DDBJ whole genome shotgun (WGS) entry which is preliminary data.</text>
</comment>
<dbReference type="EMBL" id="MDYX01000024">
    <property type="protein sequence ID" value="KAF9629169.1"/>
    <property type="molecule type" value="Genomic_DNA"/>
</dbReference>
<evidence type="ECO:0000313" key="3">
    <source>
        <dbReference type="Proteomes" id="UP000627934"/>
    </source>
</evidence>
<proteinExistence type="predicted"/>
<name>A0A8H7MA70_9PEZI</name>
<gene>
    <name evidence="2" type="ORF">BFW01_g10372</name>
</gene>